<evidence type="ECO:0000313" key="3">
    <source>
        <dbReference type="Proteomes" id="UP000636800"/>
    </source>
</evidence>
<organism evidence="1 4">
    <name type="scientific">Vanilla planifolia</name>
    <name type="common">Vanilla</name>
    <dbReference type="NCBI Taxonomy" id="51239"/>
    <lineage>
        <taxon>Eukaryota</taxon>
        <taxon>Viridiplantae</taxon>
        <taxon>Streptophyta</taxon>
        <taxon>Embryophyta</taxon>
        <taxon>Tracheophyta</taxon>
        <taxon>Spermatophyta</taxon>
        <taxon>Magnoliopsida</taxon>
        <taxon>Liliopsida</taxon>
        <taxon>Asparagales</taxon>
        <taxon>Orchidaceae</taxon>
        <taxon>Vanilloideae</taxon>
        <taxon>Vanilleae</taxon>
        <taxon>Vanilla</taxon>
    </lineage>
</organism>
<reference evidence="3 4" key="1">
    <citation type="journal article" date="2020" name="Nat. Food">
        <title>A phased Vanilla planifolia genome enables genetic improvement of flavour and production.</title>
        <authorList>
            <person name="Hasing T."/>
            <person name="Tang H."/>
            <person name="Brym M."/>
            <person name="Khazi F."/>
            <person name="Huang T."/>
            <person name="Chambers A.H."/>
        </authorList>
    </citation>
    <scope>NUCLEOTIDE SEQUENCE [LARGE SCALE GENOMIC DNA]</scope>
    <source>
        <tissue evidence="1">Leaf</tissue>
    </source>
</reference>
<comment type="caution">
    <text evidence="1">The sequence shown here is derived from an EMBL/GenBank/DDBJ whole genome shotgun (WGS) entry which is preliminary data.</text>
</comment>
<dbReference type="EMBL" id="JADCNM010000574">
    <property type="protein sequence ID" value="KAG0446497.1"/>
    <property type="molecule type" value="Genomic_DNA"/>
</dbReference>
<sequence length="69" mass="7579">MTPAFTPEQSQVFKVDYPTASAYFSQTLTSPQLSIARQLAKLHGMSVNKLSSSVLLKVLEEMGFNGPMK</sequence>
<evidence type="ECO:0000313" key="1">
    <source>
        <dbReference type="EMBL" id="KAG0446497.1"/>
    </source>
</evidence>
<evidence type="ECO:0000313" key="4">
    <source>
        <dbReference type="Proteomes" id="UP000639772"/>
    </source>
</evidence>
<gene>
    <name evidence="2" type="ORF">HPP92_028793</name>
    <name evidence="1" type="ORF">HPP92_028804</name>
</gene>
<dbReference type="Proteomes" id="UP000639772">
    <property type="component" value="Unassembled WGS sequence"/>
</dbReference>
<keyword evidence="3" id="KW-1185">Reference proteome</keyword>
<evidence type="ECO:0000313" key="2">
    <source>
        <dbReference type="EMBL" id="KAG0446504.1"/>
    </source>
</evidence>
<dbReference type="Proteomes" id="UP000636800">
    <property type="component" value="Unassembled WGS sequence"/>
</dbReference>
<dbReference type="AlphaFoldDB" id="A0A835U317"/>
<proteinExistence type="predicted"/>
<accession>A0A835U317</accession>
<name>A0A835U317_VANPL</name>
<dbReference type="EMBL" id="JADCNL010000573">
    <property type="protein sequence ID" value="KAG0446504.1"/>
    <property type="molecule type" value="Genomic_DNA"/>
</dbReference>
<protein>
    <submittedName>
        <fullName evidence="1">Uncharacterized protein</fullName>
    </submittedName>
</protein>